<dbReference type="EMBL" id="KZ997730">
    <property type="protein sequence ID" value="RKO87033.1"/>
    <property type="molecule type" value="Genomic_DNA"/>
</dbReference>
<keyword evidence="2" id="KW-1185">Reference proteome</keyword>
<sequence>MSRNPAHKDILNDREGAVISHQSKIEVAIVDGLEIVYPFILTSPSHWNYRHRRRHLSRKWTLKLQARVLVLETEAPNPRPVCFLTRLQPDEACVLSTVLCRTVELSGLPISWIKNFKIIIGSYADVLRITFCILICQGSTLKLLRSQLCEQRVGSIFSKISERKRLRDWGPDGNSAELELKVDCEMAADTWH</sequence>
<reference evidence="2" key="1">
    <citation type="journal article" date="2018" name="Nat. Microbiol.">
        <title>Leveraging single-cell genomics to expand the fungal tree of life.</title>
        <authorList>
            <person name="Ahrendt S.R."/>
            <person name="Quandt C.A."/>
            <person name="Ciobanu D."/>
            <person name="Clum A."/>
            <person name="Salamov A."/>
            <person name="Andreopoulos B."/>
            <person name="Cheng J.F."/>
            <person name="Woyke T."/>
            <person name="Pelin A."/>
            <person name="Henrissat B."/>
            <person name="Reynolds N.K."/>
            <person name="Benny G.L."/>
            <person name="Smith M.E."/>
            <person name="James T.Y."/>
            <person name="Grigoriev I.V."/>
        </authorList>
    </citation>
    <scope>NUCLEOTIDE SEQUENCE [LARGE SCALE GENOMIC DNA]</scope>
</reference>
<gene>
    <name evidence="1" type="ORF">BDK51DRAFT_33805</name>
</gene>
<dbReference type="Proteomes" id="UP000269721">
    <property type="component" value="Unassembled WGS sequence"/>
</dbReference>
<dbReference type="AlphaFoldDB" id="A0A4P9W6N3"/>
<protein>
    <submittedName>
        <fullName evidence="1">Uncharacterized protein</fullName>
    </submittedName>
</protein>
<evidence type="ECO:0000313" key="1">
    <source>
        <dbReference type="EMBL" id="RKO87033.1"/>
    </source>
</evidence>
<organism evidence="1 2">
    <name type="scientific">Blyttiomyces helicus</name>
    <dbReference type="NCBI Taxonomy" id="388810"/>
    <lineage>
        <taxon>Eukaryota</taxon>
        <taxon>Fungi</taxon>
        <taxon>Fungi incertae sedis</taxon>
        <taxon>Chytridiomycota</taxon>
        <taxon>Chytridiomycota incertae sedis</taxon>
        <taxon>Chytridiomycetes</taxon>
        <taxon>Chytridiomycetes incertae sedis</taxon>
        <taxon>Blyttiomyces</taxon>
    </lineage>
</organism>
<evidence type="ECO:0000313" key="2">
    <source>
        <dbReference type="Proteomes" id="UP000269721"/>
    </source>
</evidence>
<accession>A0A4P9W6N3</accession>
<name>A0A4P9W6N3_9FUNG</name>
<proteinExistence type="predicted"/>